<reference evidence="2" key="1">
    <citation type="journal article" date="2022" name="Nat. Commun.">
        <title>Chromosome evolution and the genetic basis of agronomically important traits in greater yam.</title>
        <authorList>
            <person name="Bredeson J.V."/>
            <person name="Lyons J.B."/>
            <person name="Oniyinde I.O."/>
            <person name="Okereke N.R."/>
            <person name="Kolade O."/>
            <person name="Nnabue I."/>
            <person name="Nwadili C.O."/>
            <person name="Hribova E."/>
            <person name="Parker M."/>
            <person name="Nwogha J."/>
            <person name="Shu S."/>
            <person name="Carlson J."/>
            <person name="Kariba R."/>
            <person name="Muthemba S."/>
            <person name="Knop K."/>
            <person name="Barton G.J."/>
            <person name="Sherwood A.V."/>
            <person name="Lopez-Montes A."/>
            <person name="Asiedu R."/>
            <person name="Jamnadass R."/>
            <person name="Muchugi A."/>
            <person name="Goodstein D."/>
            <person name="Egesi C.N."/>
            <person name="Featherston J."/>
            <person name="Asfaw A."/>
            <person name="Simpson G.G."/>
            <person name="Dolezel J."/>
            <person name="Hendre P.S."/>
            <person name="Van Deynze A."/>
            <person name="Kumar P.L."/>
            <person name="Obidiegwu J.E."/>
            <person name="Bhattacharjee R."/>
            <person name="Rokhsar D.S."/>
        </authorList>
    </citation>
    <scope>NUCLEOTIDE SEQUENCE [LARGE SCALE GENOMIC DNA]</scope>
    <source>
        <strain evidence="2">cv. TDa95/00328</strain>
    </source>
</reference>
<name>A0ACB7WRX4_DIOAL</name>
<keyword evidence="2" id="KW-1185">Reference proteome</keyword>
<protein>
    <submittedName>
        <fullName evidence="1">DNA-directed DNA polymerase protein</fullName>
        <ecNumber evidence="1">2.7.7.7</ecNumber>
    </submittedName>
</protein>
<keyword evidence="1" id="KW-0808">Transferase</keyword>
<organism evidence="1 2">
    <name type="scientific">Dioscorea alata</name>
    <name type="common">Purple yam</name>
    <dbReference type="NCBI Taxonomy" id="55571"/>
    <lineage>
        <taxon>Eukaryota</taxon>
        <taxon>Viridiplantae</taxon>
        <taxon>Streptophyta</taxon>
        <taxon>Embryophyta</taxon>
        <taxon>Tracheophyta</taxon>
        <taxon>Spermatophyta</taxon>
        <taxon>Magnoliopsida</taxon>
        <taxon>Liliopsida</taxon>
        <taxon>Dioscoreales</taxon>
        <taxon>Dioscoreaceae</taxon>
        <taxon>Dioscorea</taxon>
    </lineage>
</organism>
<keyword evidence="1" id="KW-0239">DNA-directed DNA polymerase</keyword>
<proteinExistence type="predicted"/>
<keyword evidence="1" id="KW-0548">Nucleotidyltransferase</keyword>
<dbReference type="EMBL" id="CM037011">
    <property type="protein sequence ID" value="KAH7691461.1"/>
    <property type="molecule type" value="Genomic_DNA"/>
</dbReference>
<comment type="caution">
    <text evidence="1">The sequence shown here is derived from an EMBL/GenBank/DDBJ whole genome shotgun (WGS) entry which is preliminary data.</text>
</comment>
<accession>A0ACB7WRX4</accession>
<sequence>MKSSIKKTITKKKSMSESDDVSSALGKEKRTTINTEERKKSQKRPKANNKEKQKQKEKEKKRKGASSSSSSSTSSTSWGAVATCSFPMSRVWRLVRSEGCQGSAIDTRTTQDAVFLINKAAEMFLEKFTEDVYANAKHKKSVAYKNLSSTVYKEKKYEFLSDFIPEKLRGEDALKAKAE</sequence>
<dbReference type="EC" id="2.7.7.7" evidence="1"/>
<evidence type="ECO:0000313" key="2">
    <source>
        <dbReference type="Proteomes" id="UP000827976"/>
    </source>
</evidence>
<gene>
    <name evidence="1" type="ORF">IHE45_01G000500</name>
</gene>
<dbReference type="Proteomes" id="UP000827976">
    <property type="component" value="Chromosome 1"/>
</dbReference>
<evidence type="ECO:0000313" key="1">
    <source>
        <dbReference type="EMBL" id="KAH7691461.1"/>
    </source>
</evidence>